<organism evidence="5 6">
    <name type="scientific">Ceriporiopsis subvermispora (strain B)</name>
    <name type="common">White-rot fungus</name>
    <name type="synonym">Gelatoporia subvermispora</name>
    <dbReference type="NCBI Taxonomy" id="914234"/>
    <lineage>
        <taxon>Eukaryota</taxon>
        <taxon>Fungi</taxon>
        <taxon>Dikarya</taxon>
        <taxon>Basidiomycota</taxon>
        <taxon>Agaricomycotina</taxon>
        <taxon>Agaricomycetes</taxon>
        <taxon>Polyporales</taxon>
        <taxon>Gelatoporiaceae</taxon>
        <taxon>Gelatoporia</taxon>
    </lineage>
</organism>
<dbReference type="GO" id="GO:0003697">
    <property type="term" value="F:single-stranded DNA binding"/>
    <property type="evidence" value="ECO:0007669"/>
    <property type="project" value="TreeGrafter"/>
</dbReference>
<gene>
    <name evidence="5" type="ORF">CERSUDRAFT_43712</name>
</gene>
<keyword evidence="6" id="KW-1185">Reference proteome</keyword>
<dbReference type="AlphaFoldDB" id="M2PUC8"/>
<dbReference type="PANTHER" id="PTHR45916">
    <property type="entry name" value="STRUCTURAL MAINTENANCE OF CHROMOSOMES PROTEIN 5"/>
    <property type="match status" value="1"/>
</dbReference>
<dbReference type="SUPFAM" id="SSF52540">
    <property type="entry name" value="P-loop containing nucleoside triphosphate hydrolases"/>
    <property type="match status" value="1"/>
</dbReference>
<dbReference type="EMBL" id="KB445792">
    <property type="protein sequence ID" value="EMD40339.1"/>
    <property type="molecule type" value="Genomic_DNA"/>
</dbReference>
<dbReference type="STRING" id="914234.M2PUC8"/>
<dbReference type="Pfam" id="PF02463">
    <property type="entry name" value="SMC_N"/>
    <property type="match status" value="1"/>
</dbReference>
<name>M2PUC8_CERS8</name>
<protein>
    <recommendedName>
        <fullName evidence="2">Structural maintenance of chromosomes protein 5</fullName>
    </recommendedName>
</protein>
<dbReference type="Proteomes" id="UP000016930">
    <property type="component" value="Unassembled WGS sequence"/>
</dbReference>
<dbReference type="Gene3D" id="3.40.50.300">
    <property type="entry name" value="P-loop containing nucleotide triphosphate hydrolases"/>
    <property type="match status" value="1"/>
</dbReference>
<dbReference type="GO" id="GO:0016887">
    <property type="term" value="F:ATP hydrolysis activity"/>
    <property type="evidence" value="ECO:0007669"/>
    <property type="project" value="InterPro"/>
</dbReference>
<accession>M2PUC8</accession>
<evidence type="ECO:0000313" key="6">
    <source>
        <dbReference type="Proteomes" id="UP000016930"/>
    </source>
</evidence>
<evidence type="ECO:0000256" key="3">
    <source>
        <dbReference type="ARBA" id="ARBA00023054"/>
    </source>
</evidence>
<evidence type="ECO:0000259" key="4">
    <source>
        <dbReference type="Pfam" id="PF02463"/>
    </source>
</evidence>
<dbReference type="InterPro" id="IPR003395">
    <property type="entry name" value="RecF/RecN/SMC_N"/>
</dbReference>
<evidence type="ECO:0000256" key="2">
    <source>
        <dbReference type="ARBA" id="ARBA00018687"/>
    </source>
</evidence>
<proteinExistence type="inferred from homology"/>
<evidence type="ECO:0000313" key="5">
    <source>
        <dbReference type="EMBL" id="EMD40339.1"/>
    </source>
</evidence>
<sequence length="135" mass="14691">RLTGSFIPGSIVRIQLKNFVTYDFVEFRTGPYLNMIIGPNGTGKSTIACAICLGLNFPPNVLGRATELSSFVKQDADSAHIEIELKAPKGKPNLVIRRMLKKPKGSTFTLNGAGATGKEINVRMAELNVQVSNLW</sequence>
<dbReference type="InterPro" id="IPR027417">
    <property type="entry name" value="P-loop_NTPase"/>
</dbReference>
<dbReference type="GO" id="GO:0000724">
    <property type="term" value="P:double-strand break repair via homologous recombination"/>
    <property type="evidence" value="ECO:0007669"/>
    <property type="project" value="TreeGrafter"/>
</dbReference>
<dbReference type="GO" id="GO:0005634">
    <property type="term" value="C:nucleus"/>
    <property type="evidence" value="ECO:0007669"/>
    <property type="project" value="TreeGrafter"/>
</dbReference>
<dbReference type="HOGENOM" id="CLU_1901236_0_0_1"/>
<dbReference type="OrthoDB" id="10254973at2759"/>
<feature type="non-terminal residue" evidence="5">
    <location>
        <position position="1"/>
    </location>
</feature>
<keyword evidence="3" id="KW-0175">Coiled coil</keyword>
<dbReference type="GO" id="GO:0030915">
    <property type="term" value="C:Smc5-Smc6 complex"/>
    <property type="evidence" value="ECO:0007669"/>
    <property type="project" value="TreeGrafter"/>
</dbReference>
<reference evidence="5 6" key="1">
    <citation type="journal article" date="2012" name="Proc. Natl. Acad. Sci. U.S.A.">
        <title>Comparative genomics of Ceriporiopsis subvermispora and Phanerochaete chrysosporium provide insight into selective ligninolysis.</title>
        <authorList>
            <person name="Fernandez-Fueyo E."/>
            <person name="Ruiz-Duenas F.J."/>
            <person name="Ferreira P."/>
            <person name="Floudas D."/>
            <person name="Hibbett D.S."/>
            <person name="Canessa P."/>
            <person name="Larrondo L.F."/>
            <person name="James T.Y."/>
            <person name="Seelenfreund D."/>
            <person name="Lobos S."/>
            <person name="Polanco R."/>
            <person name="Tello M."/>
            <person name="Honda Y."/>
            <person name="Watanabe T."/>
            <person name="Watanabe T."/>
            <person name="Ryu J.S."/>
            <person name="Kubicek C.P."/>
            <person name="Schmoll M."/>
            <person name="Gaskell J."/>
            <person name="Hammel K.E."/>
            <person name="St John F.J."/>
            <person name="Vanden Wymelenberg A."/>
            <person name="Sabat G."/>
            <person name="Splinter BonDurant S."/>
            <person name="Syed K."/>
            <person name="Yadav J.S."/>
            <person name="Doddapaneni H."/>
            <person name="Subramanian V."/>
            <person name="Lavin J.L."/>
            <person name="Oguiza J.A."/>
            <person name="Perez G."/>
            <person name="Pisabarro A.G."/>
            <person name="Ramirez L."/>
            <person name="Santoyo F."/>
            <person name="Master E."/>
            <person name="Coutinho P.M."/>
            <person name="Henrissat B."/>
            <person name="Lombard V."/>
            <person name="Magnuson J.K."/>
            <person name="Kuees U."/>
            <person name="Hori C."/>
            <person name="Igarashi K."/>
            <person name="Samejima M."/>
            <person name="Held B.W."/>
            <person name="Barry K.W."/>
            <person name="LaButti K.M."/>
            <person name="Lapidus A."/>
            <person name="Lindquist E.A."/>
            <person name="Lucas S.M."/>
            <person name="Riley R."/>
            <person name="Salamov A.A."/>
            <person name="Hoffmeister D."/>
            <person name="Schwenk D."/>
            <person name="Hadar Y."/>
            <person name="Yarden O."/>
            <person name="de Vries R.P."/>
            <person name="Wiebenga A."/>
            <person name="Stenlid J."/>
            <person name="Eastwood D."/>
            <person name="Grigoriev I.V."/>
            <person name="Berka R.M."/>
            <person name="Blanchette R.A."/>
            <person name="Kersten P."/>
            <person name="Martinez A.T."/>
            <person name="Vicuna R."/>
            <person name="Cullen D."/>
        </authorList>
    </citation>
    <scope>NUCLEOTIDE SEQUENCE [LARGE SCALE GENOMIC DNA]</scope>
    <source>
        <strain evidence="5 6">B</strain>
    </source>
</reference>
<dbReference type="PANTHER" id="PTHR45916:SF1">
    <property type="entry name" value="STRUCTURAL MAINTENANCE OF CHROMOSOMES PROTEIN 5"/>
    <property type="match status" value="1"/>
</dbReference>
<feature type="domain" description="RecF/RecN/SMC N-terminal" evidence="4">
    <location>
        <begin position="11"/>
        <end position="132"/>
    </location>
</feature>
<comment type="similarity">
    <text evidence="1">Belongs to the SMC family. SMC5 subfamily.</text>
</comment>
<evidence type="ECO:0000256" key="1">
    <source>
        <dbReference type="ARBA" id="ARBA00010171"/>
    </source>
</evidence>